<keyword evidence="2" id="KW-0812">Transmembrane</keyword>
<feature type="region of interest" description="Disordered" evidence="1">
    <location>
        <begin position="23"/>
        <end position="92"/>
    </location>
</feature>
<evidence type="ECO:0000313" key="4">
    <source>
        <dbReference type="EMBL" id="CAG5092437.1"/>
    </source>
</evidence>
<dbReference type="Pfam" id="PF01551">
    <property type="entry name" value="Peptidase_M23"/>
    <property type="match status" value="1"/>
</dbReference>
<gene>
    <name evidence="4" type="primary">txxe 2723-spoIVFA</name>
    <name evidence="4" type="ORF">TXXE_18170</name>
</gene>
<dbReference type="EMBL" id="CAJRAY010000094">
    <property type="protein sequence ID" value="CAG5092437.1"/>
    <property type="molecule type" value="Genomic_DNA"/>
</dbReference>
<dbReference type="InterPro" id="IPR011055">
    <property type="entry name" value="Dup_hybrid_motif"/>
</dbReference>
<feature type="domain" description="M23ase beta-sheet core" evidence="3">
    <location>
        <begin position="215"/>
        <end position="307"/>
    </location>
</feature>
<comment type="caution">
    <text evidence="4">The sequence shown here is derived from an EMBL/GenBank/DDBJ whole genome shotgun (WGS) entry which is preliminary data.</text>
</comment>
<dbReference type="Gene3D" id="2.70.70.10">
    <property type="entry name" value="Glucose Permease (Domain IIA)"/>
    <property type="match status" value="1"/>
</dbReference>
<dbReference type="PANTHER" id="PTHR21666:SF270">
    <property type="entry name" value="MUREIN HYDROLASE ACTIVATOR ENVC"/>
    <property type="match status" value="1"/>
</dbReference>
<sequence>MARVSGVKRRRAERIRAILEANQSETDADGIRPASVKPDGIPVTGGVTGDRVSVPGSVSGGRASAPRPAALPQDRAERDPETEWKQRSREWLAASGRDRAPGLFGGEEPRQRGGMIRSLLVRLAVSGVLFAAVWGLFQLDEPWASAPQRLIAQALTEDMDTRAAAEWYQRTFAGSPAFIPIFGQEEERTDGGPGLPVVAPVASGEVVRSFAETLAGIEIAGEPGSVVTAAETGRVTHVTGGENEGYSVVIRHAGKRVTVYGRMKSVFVAPDDWVEAGDRIGVLPETEDGSRSLLYFAVRVDGKYVDPADVVPLD</sequence>
<protein>
    <recommendedName>
        <fullName evidence="3">M23ase beta-sheet core domain-containing protein</fullName>
    </recommendedName>
</protein>
<evidence type="ECO:0000313" key="5">
    <source>
        <dbReference type="Proteomes" id="UP000681526"/>
    </source>
</evidence>
<feature type="transmembrane region" description="Helical" evidence="2">
    <location>
        <begin position="119"/>
        <end position="137"/>
    </location>
</feature>
<organism evidence="4 5">
    <name type="scientific">Thermobacillus xylanilyticus</name>
    <dbReference type="NCBI Taxonomy" id="76633"/>
    <lineage>
        <taxon>Bacteria</taxon>
        <taxon>Bacillati</taxon>
        <taxon>Bacillota</taxon>
        <taxon>Bacilli</taxon>
        <taxon>Bacillales</taxon>
        <taxon>Paenibacillaceae</taxon>
        <taxon>Thermobacillus</taxon>
    </lineage>
</organism>
<dbReference type="Proteomes" id="UP000681526">
    <property type="component" value="Unassembled WGS sequence"/>
</dbReference>
<dbReference type="InterPro" id="IPR016047">
    <property type="entry name" value="M23ase_b-sheet_dom"/>
</dbReference>
<feature type="compositionally biased region" description="Basic and acidic residues" evidence="1">
    <location>
        <begin position="74"/>
        <end position="92"/>
    </location>
</feature>
<keyword evidence="2" id="KW-1133">Transmembrane helix</keyword>
<dbReference type="CDD" id="cd12797">
    <property type="entry name" value="M23_peptidase"/>
    <property type="match status" value="1"/>
</dbReference>
<keyword evidence="5" id="KW-1185">Reference proteome</keyword>
<evidence type="ECO:0000256" key="1">
    <source>
        <dbReference type="SAM" id="MobiDB-lite"/>
    </source>
</evidence>
<reference evidence="4 5" key="1">
    <citation type="submission" date="2021-04" db="EMBL/GenBank/DDBJ databases">
        <authorList>
            <person name="Rakotoarivonina H."/>
        </authorList>
    </citation>
    <scope>NUCLEOTIDE SEQUENCE [LARGE SCALE GENOMIC DNA]</scope>
    <source>
        <strain evidence="4 5">XE</strain>
    </source>
</reference>
<proteinExistence type="predicted"/>
<dbReference type="RefSeq" id="WP_213486523.1">
    <property type="nucleotide sequence ID" value="NZ_CAJRAY010000094.1"/>
</dbReference>
<name>A0ABN7S5M2_THEXY</name>
<dbReference type="InterPro" id="IPR050570">
    <property type="entry name" value="Cell_wall_metabolism_enzyme"/>
</dbReference>
<keyword evidence="2" id="KW-0472">Membrane</keyword>
<accession>A0ABN7S5M2</accession>
<dbReference type="SUPFAM" id="SSF51261">
    <property type="entry name" value="Duplicated hybrid motif"/>
    <property type="match status" value="1"/>
</dbReference>
<evidence type="ECO:0000259" key="3">
    <source>
        <dbReference type="Pfam" id="PF01551"/>
    </source>
</evidence>
<dbReference type="PANTHER" id="PTHR21666">
    <property type="entry name" value="PEPTIDASE-RELATED"/>
    <property type="match status" value="1"/>
</dbReference>
<evidence type="ECO:0000256" key="2">
    <source>
        <dbReference type="SAM" id="Phobius"/>
    </source>
</evidence>